<comment type="caution">
    <text evidence="2">The sequence shown here is derived from an EMBL/GenBank/DDBJ whole genome shotgun (WGS) entry which is preliminary data.</text>
</comment>
<feature type="region of interest" description="Disordered" evidence="1">
    <location>
        <begin position="1"/>
        <end position="31"/>
    </location>
</feature>
<dbReference type="AlphaFoldDB" id="A0ABD2E8K8"/>
<dbReference type="InterPro" id="IPR033549">
    <property type="entry name" value="NFAM1"/>
</dbReference>
<organism evidence="2 3">
    <name type="scientific">Daubentonia madagascariensis</name>
    <name type="common">Aye-aye</name>
    <name type="synonym">Sciurus madagascariensis</name>
    <dbReference type="NCBI Taxonomy" id="31869"/>
    <lineage>
        <taxon>Eukaryota</taxon>
        <taxon>Metazoa</taxon>
        <taxon>Chordata</taxon>
        <taxon>Craniata</taxon>
        <taxon>Vertebrata</taxon>
        <taxon>Euteleostomi</taxon>
        <taxon>Mammalia</taxon>
        <taxon>Eutheria</taxon>
        <taxon>Euarchontoglires</taxon>
        <taxon>Primates</taxon>
        <taxon>Strepsirrhini</taxon>
        <taxon>Chiromyiformes</taxon>
        <taxon>Daubentoniidae</taxon>
        <taxon>Daubentonia</taxon>
    </lineage>
</organism>
<feature type="non-terminal residue" evidence="2">
    <location>
        <position position="1"/>
    </location>
</feature>
<reference evidence="2 3" key="1">
    <citation type="journal article" date="2024" name="G3 (Bethesda)">
        <title>A hybrid genome assembly of the endangered aye-aye (Daubentonia madagascariensis).</title>
        <authorList>
            <person name="Versoza C.J."/>
            <person name="Pfeifer S.P."/>
        </authorList>
    </citation>
    <scope>NUCLEOTIDE SEQUENCE [LARGE SCALE GENOMIC DNA]</scope>
    <source>
        <strain evidence="2">6821</strain>
    </source>
</reference>
<dbReference type="PANTHER" id="PTHR35680:SF1">
    <property type="entry name" value="NFAT ACTIVATION MOLECULE 1"/>
    <property type="match status" value="1"/>
</dbReference>
<accession>A0ABD2E8K8</accession>
<proteinExistence type="predicted"/>
<dbReference type="PANTHER" id="PTHR35680">
    <property type="entry name" value="NFAT ACTIVATION MOLECULE 1"/>
    <property type="match status" value="1"/>
</dbReference>
<name>A0ABD2E8K8_DAUMA</name>
<sequence length="78" mass="8700">KQVQVPGKHPTKKCLDPRSASSPKQPPAESVYTALQRRETEVYACIESQDGSPPATRNPLSQENVEDNSEFNLVYENL</sequence>
<evidence type="ECO:0000313" key="3">
    <source>
        <dbReference type="Proteomes" id="UP001610411"/>
    </source>
</evidence>
<evidence type="ECO:0000256" key="1">
    <source>
        <dbReference type="SAM" id="MobiDB-lite"/>
    </source>
</evidence>
<dbReference type="EMBL" id="JBFSEQ010000005">
    <property type="protein sequence ID" value="KAL2775503.1"/>
    <property type="molecule type" value="Genomic_DNA"/>
</dbReference>
<keyword evidence="3" id="KW-1185">Reference proteome</keyword>
<feature type="region of interest" description="Disordered" evidence="1">
    <location>
        <begin position="46"/>
        <end position="78"/>
    </location>
</feature>
<evidence type="ECO:0000313" key="2">
    <source>
        <dbReference type="EMBL" id="KAL2775503.1"/>
    </source>
</evidence>
<gene>
    <name evidence="2" type="ORF">WCI35_013453</name>
</gene>
<protein>
    <submittedName>
        <fullName evidence="2">NFAT activation molecule 1 isoform 3</fullName>
    </submittedName>
</protein>
<dbReference type="Proteomes" id="UP001610411">
    <property type="component" value="Unassembled WGS sequence"/>
</dbReference>